<dbReference type="Gene3D" id="3.40.50.300">
    <property type="entry name" value="P-loop containing nucleotide triphosphate hydrolases"/>
    <property type="match status" value="1"/>
</dbReference>
<dbReference type="EMBL" id="BJUZ01000002">
    <property type="protein sequence ID" value="GEK93926.1"/>
    <property type="molecule type" value="Genomic_DNA"/>
</dbReference>
<reference evidence="2 3" key="1">
    <citation type="submission" date="2019-07" db="EMBL/GenBank/DDBJ databases">
        <title>Whole genome shotgun sequence of Gluconobacter wancherniae NBRC 103581.</title>
        <authorList>
            <person name="Hosoyama A."/>
            <person name="Uohara A."/>
            <person name="Ohji S."/>
            <person name="Ichikawa N."/>
        </authorList>
    </citation>
    <scope>NUCLEOTIDE SEQUENCE [LARGE SCALE GENOMIC DNA]</scope>
    <source>
        <strain evidence="2 3">NBRC 103581</strain>
    </source>
</reference>
<sequence length="159" mass="16634">MVQVPGPPCGRHNPAVGALQSIHASCVALDGFAILFTGPSGAGKSDLALRMIDAGFVLLADDRVELDHAFATAPENLRGLLEVRGVGILRLPFVERAEILLHVGLGASDSRLPESRRDPLTGAVSLRLEASHPAAVARIRAAFLACRGVYGWHAGVGDS</sequence>
<dbReference type="Proteomes" id="UP000321230">
    <property type="component" value="Unassembled WGS sequence"/>
</dbReference>
<dbReference type="SUPFAM" id="SSF53795">
    <property type="entry name" value="PEP carboxykinase-like"/>
    <property type="match status" value="1"/>
</dbReference>
<gene>
    <name evidence="2" type="ORF">GWA01_16960</name>
</gene>
<protein>
    <recommendedName>
        <fullName evidence="1">HPr kinase/phosphorylase C-terminal domain-containing protein</fullName>
    </recommendedName>
</protein>
<evidence type="ECO:0000259" key="1">
    <source>
        <dbReference type="Pfam" id="PF07475"/>
    </source>
</evidence>
<evidence type="ECO:0000313" key="2">
    <source>
        <dbReference type="EMBL" id="GEK93926.1"/>
    </source>
</evidence>
<proteinExistence type="predicted"/>
<comment type="caution">
    <text evidence="2">The sequence shown here is derived from an EMBL/GenBank/DDBJ whole genome shotgun (WGS) entry which is preliminary data.</text>
</comment>
<dbReference type="CDD" id="cd01918">
    <property type="entry name" value="HprK_C"/>
    <property type="match status" value="1"/>
</dbReference>
<evidence type="ECO:0000313" key="3">
    <source>
        <dbReference type="Proteomes" id="UP000321230"/>
    </source>
</evidence>
<dbReference type="Pfam" id="PF07475">
    <property type="entry name" value="Hpr_kinase_C"/>
    <property type="match status" value="1"/>
</dbReference>
<dbReference type="OrthoDB" id="8326226at2"/>
<dbReference type="InterPro" id="IPR011104">
    <property type="entry name" value="Hpr_kin/Pase_C"/>
</dbReference>
<organism evidence="2 3">
    <name type="scientific">Gluconobacter wancherniae NBRC 103581</name>
    <dbReference type="NCBI Taxonomy" id="656744"/>
    <lineage>
        <taxon>Bacteria</taxon>
        <taxon>Pseudomonadati</taxon>
        <taxon>Pseudomonadota</taxon>
        <taxon>Alphaproteobacteria</taxon>
        <taxon>Acetobacterales</taxon>
        <taxon>Acetobacteraceae</taxon>
        <taxon>Gluconobacter</taxon>
    </lineage>
</organism>
<dbReference type="AlphaFoldDB" id="A0A511B0E9"/>
<name>A0A511B0E9_9PROT</name>
<keyword evidence="3" id="KW-1185">Reference proteome</keyword>
<dbReference type="GO" id="GO:0000155">
    <property type="term" value="F:phosphorelay sensor kinase activity"/>
    <property type="evidence" value="ECO:0007669"/>
    <property type="project" value="InterPro"/>
</dbReference>
<feature type="domain" description="HPr kinase/phosphorylase C-terminal" evidence="1">
    <location>
        <begin position="20"/>
        <end position="90"/>
    </location>
</feature>
<dbReference type="GO" id="GO:0005524">
    <property type="term" value="F:ATP binding"/>
    <property type="evidence" value="ECO:0007669"/>
    <property type="project" value="InterPro"/>
</dbReference>
<dbReference type="RefSeq" id="WP_146796328.1">
    <property type="nucleotide sequence ID" value="NZ_BARC01000008.1"/>
</dbReference>
<dbReference type="GO" id="GO:0006109">
    <property type="term" value="P:regulation of carbohydrate metabolic process"/>
    <property type="evidence" value="ECO:0007669"/>
    <property type="project" value="InterPro"/>
</dbReference>
<accession>A0A511B0E9</accession>
<dbReference type="InterPro" id="IPR027417">
    <property type="entry name" value="P-loop_NTPase"/>
</dbReference>